<protein>
    <recommendedName>
        <fullName evidence="4">Centrosomal protein of 44 kDa</fullName>
    </recommendedName>
</protein>
<keyword evidence="6" id="KW-0175">Coiled coil</keyword>
<proteinExistence type="predicted"/>
<keyword evidence="7" id="KW-0206">Cytoskeleton</keyword>
<organism evidence="11">
    <name type="scientific">Spongospora subterranea</name>
    <dbReference type="NCBI Taxonomy" id="70186"/>
    <lineage>
        <taxon>Eukaryota</taxon>
        <taxon>Sar</taxon>
        <taxon>Rhizaria</taxon>
        <taxon>Endomyxa</taxon>
        <taxon>Phytomyxea</taxon>
        <taxon>Plasmodiophorida</taxon>
        <taxon>Plasmodiophoridae</taxon>
        <taxon>Spongospora</taxon>
    </lineage>
</organism>
<evidence type="ECO:0000256" key="9">
    <source>
        <dbReference type="SAM" id="MobiDB-lite"/>
    </source>
</evidence>
<comment type="function">
    <text evidence="8">Centriole-enriched microtubule-binding protein involved in centriole biogenesis. In collaboration with CEP295 and POC1B, is required for the centriole-to-centrosome conversion by ensuring the formation of bona fide centriole wall. Functions as a linker component that maintains centrosome cohesion. Associates with CROCC and regulates its stability and localization to the centrosome.</text>
</comment>
<dbReference type="EMBL" id="HACM01009246">
    <property type="protein sequence ID" value="CRZ09688.1"/>
    <property type="molecule type" value="Transcribed_RNA"/>
</dbReference>
<dbReference type="InterPro" id="IPR029157">
    <property type="entry name" value="CEP44_CC"/>
</dbReference>
<comment type="subcellular location">
    <subcellularLocation>
        <location evidence="1">Cytoplasm</location>
        <location evidence="1">Cytoskeleton</location>
        <location evidence="1">Microtubule organizing center</location>
        <location evidence="1">Centrosome</location>
        <location evidence="1">Centriole</location>
    </subcellularLocation>
    <subcellularLocation>
        <location evidence="3">Cytoplasm</location>
        <location evidence="3">Cytoskeleton</location>
        <location evidence="3">Spindle pole</location>
    </subcellularLocation>
    <subcellularLocation>
        <location evidence="2">Midbody</location>
    </subcellularLocation>
</comment>
<keyword evidence="5" id="KW-0963">Cytoplasm</keyword>
<feature type="region of interest" description="Disordered" evidence="9">
    <location>
        <begin position="144"/>
        <end position="166"/>
    </location>
</feature>
<evidence type="ECO:0000256" key="4">
    <source>
        <dbReference type="ARBA" id="ARBA00014053"/>
    </source>
</evidence>
<dbReference type="Pfam" id="PF15007">
    <property type="entry name" value="CEP44"/>
    <property type="match status" value="1"/>
</dbReference>
<dbReference type="GO" id="GO:0005814">
    <property type="term" value="C:centriole"/>
    <property type="evidence" value="ECO:0007669"/>
    <property type="project" value="UniProtKB-SubCell"/>
</dbReference>
<evidence type="ECO:0000259" key="10">
    <source>
        <dbReference type="Pfam" id="PF15007"/>
    </source>
</evidence>
<reference evidence="11" key="1">
    <citation type="submission" date="2015-04" db="EMBL/GenBank/DDBJ databases">
        <title>The genome sequence of the plant pathogenic Rhizarian Plasmodiophora brassicae reveals insights in its biotrophic life cycle and the origin of chitin synthesis.</title>
        <authorList>
            <person name="Schwelm A."/>
            <person name="Fogelqvist J."/>
            <person name="Knaust A."/>
            <person name="Julke S."/>
            <person name="Lilja T."/>
            <person name="Dhandapani V."/>
            <person name="Bonilla-Rosso G."/>
            <person name="Karlsson M."/>
            <person name="Shevchenko A."/>
            <person name="Choi S.R."/>
            <person name="Kim H.G."/>
            <person name="Park J.Y."/>
            <person name="Lim Y.P."/>
            <person name="Ludwig-Muller J."/>
            <person name="Dixelius C."/>
        </authorList>
    </citation>
    <scope>NUCLEOTIDE SEQUENCE</scope>
    <source>
        <tissue evidence="11">Potato root galls</tissue>
    </source>
</reference>
<evidence type="ECO:0000256" key="2">
    <source>
        <dbReference type="ARBA" id="ARBA00004214"/>
    </source>
</evidence>
<dbReference type="GO" id="GO:0030496">
    <property type="term" value="C:midbody"/>
    <property type="evidence" value="ECO:0007669"/>
    <property type="project" value="UniProtKB-SubCell"/>
</dbReference>
<accession>A0A0H5R6B4</accession>
<name>A0A0H5R6B4_9EUKA</name>
<feature type="domain" description="Centrosomal CEP44" evidence="10">
    <location>
        <begin position="4"/>
        <end position="122"/>
    </location>
</feature>
<evidence type="ECO:0000256" key="1">
    <source>
        <dbReference type="ARBA" id="ARBA00004114"/>
    </source>
</evidence>
<evidence type="ECO:0000256" key="5">
    <source>
        <dbReference type="ARBA" id="ARBA00022490"/>
    </source>
</evidence>
<evidence type="ECO:0000256" key="6">
    <source>
        <dbReference type="ARBA" id="ARBA00023054"/>
    </source>
</evidence>
<evidence type="ECO:0000256" key="8">
    <source>
        <dbReference type="ARBA" id="ARBA00046235"/>
    </source>
</evidence>
<dbReference type="InterPro" id="IPR033603">
    <property type="entry name" value="CEP44"/>
</dbReference>
<evidence type="ECO:0000256" key="3">
    <source>
        <dbReference type="ARBA" id="ARBA00004647"/>
    </source>
</evidence>
<sequence>MSGDIGNAFERLRRLLPKIRYHRQIDASLAMAGSPELHLPLMHYVLLGYSKDVAKQIALAGYELMGKSDLQFISEAFRMLADIFQYHPSISAKQFLSRGFAERKLHMMADVILAVIERKKRLLPPVSSTSRRLSIHPASVVRTLKDASQPQELPSPRASPPPMPTAHVQDRLDENSVDLIAAVTDRLSSLETSVKTFFESLNARVTIIEGRIRFLEQKCNSPPLPDREEQERLNGHPSPIVEKTQRFDAVHDDPDSRHQSISVPITFSDRISGGSSDQSLQDAFATLSTTPDASFVSNLLARVQKTDQLLLSQQRTEVFADSSAATERPS</sequence>
<evidence type="ECO:0000313" key="11">
    <source>
        <dbReference type="EMBL" id="CRZ09688.1"/>
    </source>
</evidence>
<dbReference type="PANTHER" id="PTHR31477">
    <property type="entry name" value="CENTROSOMAL PROTEIN OF 44 KDA"/>
    <property type="match status" value="1"/>
</dbReference>
<dbReference type="AlphaFoldDB" id="A0A0H5R6B4"/>
<dbReference type="PANTHER" id="PTHR31477:SF1">
    <property type="entry name" value="CENTROSOMAL PROTEIN OF 44 KDA"/>
    <property type="match status" value="1"/>
</dbReference>
<dbReference type="GO" id="GO:0000922">
    <property type="term" value="C:spindle pole"/>
    <property type="evidence" value="ECO:0007669"/>
    <property type="project" value="UniProtKB-SubCell"/>
</dbReference>
<evidence type="ECO:0000256" key="7">
    <source>
        <dbReference type="ARBA" id="ARBA00023212"/>
    </source>
</evidence>